<reference evidence="2 3" key="1">
    <citation type="submission" date="2016-11" db="EMBL/GenBank/DDBJ databases">
        <authorList>
            <person name="Jaros S."/>
            <person name="Januszkiewicz K."/>
            <person name="Wedrychowicz H."/>
        </authorList>
    </citation>
    <scope>NUCLEOTIDE SEQUENCE [LARGE SCALE GENOMIC DNA]</scope>
</reference>
<accession>A0A2X0LPC5</accession>
<keyword evidence="3" id="KW-1185">Reference proteome</keyword>
<feature type="compositionally biased region" description="Low complexity" evidence="1">
    <location>
        <begin position="53"/>
        <end position="66"/>
    </location>
</feature>
<sequence length="154" mass="16432">MQPGVDAAWHMTLLPRQPVLLLPLPKSHLQAFTSRLLYNNLHGEQRGSRDVGSCSRSSSSAQSSSSPPALIADVAASNLEQSPKLSDNDAFARSSSAKPINTTSRKLFRTSGSVGQCANSAVRGPASVSRACRHWASLHDISRSSATFYEPGLN</sequence>
<feature type="region of interest" description="Disordered" evidence="1">
    <location>
        <begin position="44"/>
        <end position="69"/>
    </location>
</feature>
<evidence type="ECO:0000313" key="2">
    <source>
        <dbReference type="EMBL" id="SGY12468.1"/>
    </source>
</evidence>
<dbReference type="Proteomes" id="UP000249464">
    <property type="component" value="Unassembled WGS sequence"/>
</dbReference>
<feature type="compositionally biased region" description="Polar residues" evidence="1">
    <location>
        <begin position="93"/>
        <end position="104"/>
    </location>
</feature>
<protein>
    <submittedName>
        <fullName evidence="2">BQ5605_C011g06516 protein</fullName>
    </submittedName>
</protein>
<feature type="region of interest" description="Disordered" evidence="1">
    <location>
        <begin position="82"/>
        <end position="104"/>
    </location>
</feature>
<dbReference type="AlphaFoldDB" id="A0A2X0LPC5"/>
<evidence type="ECO:0000313" key="3">
    <source>
        <dbReference type="Proteomes" id="UP000249464"/>
    </source>
</evidence>
<evidence type="ECO:0000256" key="1">
    <source>
        <dbReference type="SAM" id="MobiDB-lite"/>
    </source>
</evidence>
<name>A0A2X0LPC5_9BASI</name>
<proteinExistence type="predicted"/>
<gene>
    <name evidence="2" type="primary">BQ5605_C011g06516</name>
    <name evidence="2" type="ORF">BQ5605_C011G06516</name>
</gene>
<dbReference type="EMBL" id="FQNC01000011">
    <property type="protein sequence ID" value="SGY12468.1"/>
    <property type="molecule type" value="Genomic_DNA"/>
</dbReference>
<organism evidence="2 3">
    <name type="scientific">Microbotryum silenes-dioicae</name>
    <dbReference type="NCBI Taxonomy" id="796604"/>
    <lineage>
        <taxon>Eukaryota</taxon>
        <taxon>Fungi</taxon>
        <taxon>Dikarya</taxon>
        <taxon>Basidiomycota</taxon>
        <taxon>Pucciniomycotina</taxon>
        <taxon>Microbotryomycetes</taxon>
        <taxon>Microbotryales</taxon>
        <taxon>Microbotryaceae</taxon>
        <taxon>Microbotryum</taxon>
    </lineage>
</organism>